<dbReference type="Gene3D" id="3.30.420.40">
    <property type="match status" value="1"/>
</dbReference>
<organism evidence="1 2">
    <name type="scientific">Microbacterium ulmi</name>
    <dbReference type="NCBI Taxonomy" id="179095"/>
    <lineage>
        <taxon>Bacteria</taxon>
        <taxon>Bacillati</taxon>
        <taxon>Actinomycetota</taxon>
        <taxon>Actinomycetes</taxon>
        <taxon>Micrococcales</taxon>
        <taxon>Microbacteriaceae</taxon>
        <taxon>Microbacterium</taxon>
    </lineage>
</organism>
<sequence>LRAGLAVGVAAAVGVLILTADVDVVVLGGGLTALGDRMLADVTAQLAANAAASPFLRSLRLDERVELLPAGSPAAALGAALIGAARDPEEVLTHG</sequence>
<dbReference type="Proteomes" id="UP000543598">
    <property type="component" value="Unassembled WGS sequence"/>
</dbReference>
<feature type="non-terminal residue" evidence="1">
    <location>
        <position position="1"/>
    </location>
</feature>
<gene>
    <name evidence="1" type="ORF">HLA99_16615</name>
</gene>
<proteinExistence type="predicted"/>
<evidence type="ECO:0000313" key="1">
    <source>
        <dbReference type="EMBL" id="NNH05462.1"/>
    </source>
</evidence>
<reference evidence="1 2" key="1">
    <citation type="submission" date="2020-05" db="EMBL/GenBank/DDBJ databases">
        <title>MicrobeNet Type strains.</title>
        <authorList>
            <person name="Nicholson A.C."/>
        </authorList>
    </citation>
    <scope>NUCLEOTIDE SEQUENCE [LARGE SCALE GENOMIC DNA]</scope>
    <source>
        <strain evidence="1 2">JCM 14282</strain>
    </source>
</reference>
<keyword evidence="2" id="KW-1185">Reference proteome</keyword>
<dbReference type="SUPFAM" id="SSF53067">
    <property type="entry name" value="Actin-like ATPase domain"/>
    <property type="match status" value="1"/>
</dbReference>
<comment type="caution">
    <text evidence="1">The sequence shown here is derived from an EMBL/GenBank/DDBJ whole genome shotgun (WGS) entry which is preliminary data.</text>
</comment>
<accession>A0A7Y2M3D7</accession>
<dbReference type="EMBL" id="JABEMB010000058">
    <property type="protein sequence ID" value="NNH05462.1"/>
    <property type="molecule type" value="Genomic_DNA"/>
</dbReference>
<protein>
    <submittedName>
        <fullName evidence="1">ROK family protein</fullName>
    </submittedName>
</protein>
<dbReference type="AlphaFoldDB" id="A0A7Y2M3D7"/>
<evidence type="ECO:0000313" key="2">
    <source>
        <dbReference type="Proteomes" id="UP000543598"/>
    </source>
</evidence>
<dbReference type="InterPro" id="IPR043129">
    <property type="entry name" value="ATPase_NBD"/>
</dbReference>
<name>A0A7Y2M3D7_9MICO</name>